<name>A0ABM6RTD4_9FIRM</name>
<organism evidence="1 2">
    <name type="scientific">Sulfobacillus thermotolerans</name>
    <dbReference type="NCBI Taxonomy" id="338644"/>
    <lineage>
        <taxon>Bacteria</taxon>
        <taxon>Bacillati</taxon>
        <taxon>Bacillota</taxon>
        <taxon>Clostridia</taxon>
        <taxon>Eubacteriales</taxon>
        <taxon>Clostridiales Family XVII. Incertae Sedis</taxon>
        <taxon>Sulfobacillus</taxon>
    </lineage>
</organism>
<evidence type="ECO:0000313" key="2">
    <source>
        <dbReference type="Proteomes" id="UP000325292"/>
    </source>
</evidence>
<accession>A0ABM6RTD4</accession>
<evidence type="ECO:0008006" key="3">
    <source>
        <dbReference type="Google" id="ProtNLM"/>
    </source>
</evidence>
<gene>
    <name evidence="1" type="ORF">BXT84_12045</name>
</gene>
<dbReference type="Proteomes" id="UP000325292">
    <property type="component" value="Chromosome"/>
</dbReference>
<keyword evidence="2" id="KW-1185">Reference proteome</keyword>
<sequence length="343" mass="38985">MKTLIISTIDLMGPAQGDRLRLDNLIQGAQALGSVDHWRLTPTYDVRHQMQAWWQTRSLYWARAYYAPRNPPTTAYDVVIAFQLRTAPFASLIGGRHRILDLTDSLGLFRHRLEQAHVGRLRQWILHGIEAAEVAWAKRFDDVWVSGWQDAQWLKEHGVTAQVVANAVREKILLPPGNPRDLLFVGNLAYLPNRTGLQRFLRTVWPHLARHQYRLHVVGRGSERIRGEGIIAYGYVPNLQEIYRQTGISLSPVELGTGTQNKILEAIGFGRPVICSPTGIMALPQTIQRGIHVATQPEDWLHHVEALQNPEVYQRTVGAAWHAVPQSGEPVTRRLRQWMEGET</sequence>
<proteinExistence type="predicted"/>
<dbReference type="Pfam" id="PF13692">
    <property type="entry name" value="Glyco_trans_1_4"/>
    <property type="match status" value="1"/>
</dbReference>
<reference evidence="1 2" key="1">
    <citation type="journal article" date="2019" name="Sci. Rep.">
        <title>Sulfobacillus thermotolerans: new insights into resistance and metabolic capacities of acidophilic chemolithotrophs.</title>
        <authorList>
            <person name="Panyushkina A.E."/>
            <person name="Babenko V.V."/>
            <person name="Nikitina A.S."/>
            <person name="Selezneva O.V."/>
            <person name="Tsaplina I.A."/>
            <person name="Letarova M.A."/>
            <person name="Kostryukova E.S."/>
            <person name="Letarov A.V."/>
        </authorList>
    </citation>
    <scope>NUCLEOTIDE SEQUENCE [LARGE SCALE GENOMIC DNA]</scope>
    <source>
        <strain evidence="1 2">Kr1</strain>
    </source>
</reference>
<protein>
    <recommendedName>
        <fullName evidence="3">Glycosyltransferase</fullName>
    </recommendedName>
</protein>
<dbReference type="SUPFAM" id="SSF53756">
    <property type="entry name" value="UDP-Glycosyltransferase/glycogen phosphorylase"/>
    <property type="match status" value="1"/>
</dbReference>
<evidence type="ECO:0000313" key="1">
    <source>
        <dbReference type="EMBL" id="AUW94585.1"/>
    </source>
</evidence>
<dbReference type="EMBL" id="CP019454">
    <property type="protein sequence ID" value="AUW94585.1"/>
    <property type="molecule type" value="Genomic_DNA"/>
</dbReference>
<dbReference type="Gene3D" id="3.40.50.2000">
    <property type="entry name" value="Glycogen Phosphorylase B"/>
    <property type="match status" value="1"/>
</dbReference>